<protein>
    <submittedName>
        <fullName evidence="1">Uncharacterized protein</fullName>
    </submittedName>
</protein>
<dbReference type="Proteomes" id="UP000266861">
    <property type="component" value="Unassembled WGS sequence"/>
</dbReference>
<organism evidence="1 2">
    <name type="scientific">Diversispora epigaea</name>
    <dbReference type="NCBI Taxonomy" id="1348612"/>
    <lineage>
        <taxon>Eukaryota</taxon>
        <taxon>Fungi</taxon>
        <taxon>Fungi incertae sedis</taxon>
        <taxon>Mucoromycota</taxon>
        <taxon>Glomeromycotina</taxon>
        <taxon>Glomeromycetes</taxon>
        <taxon>Diversisporales</taxon>
        <taxon>Diversisporaceae</taxon>
        <taxon>Diversispora</taxon>
    </lineage>
</organism>
<dbReference type="AlphaFoldDB" id="A0A397ISC4"/>
<evidence type="ECO:0000313" key="2">
    <source>
        <dbReference type="Proteomes" id="UP000266861"/>
    </source>
</evidence>
<reference evidence="1 2" key="1">
    <citation type="submission" date="2018-08" db="EMBL/GenBank/DDBJ databases">
        <title>Genome and evolution of the arbuscular mycorrhizal fungus Diversispora epigaea (formerly Glomus versiforme) and its bacterial endosymbionts.</title>
        <authorList>
            <person name="Sun X."/>
            <person name="Fei Z."/>
            <person name="Harrison M."/>
        </authorList>
    </citation>
    <scope>NUCLEOTIDE SEQUENCE [LARGE SCALE GENOMIC DNA]</scope>
    <source>
        <strain evidence="1 2">IT104</strain>
    </source>
</reference>
<keyword evidence="2" id="KW-1185">Reference proteome</keyword>
<name>A0A397ISC4_9GLOM</name>
<dbReference type="EMBL" id="PQFF01000160">
    <property type="protein sequence ID" value="RHZ77857.1"/>
    <property type="molecule type" value="Genomic_DNA"/>
</dbReference>
<evidence type="ECO:0000313" key="1">
    <source>
        <dbReference type="EMBL" id="RHZ77857.1"/>
    </source>
</evidence>
<proteinExistence type="predicted"/>
<gene>
    <name evidence="1" type="ORF">Glove_170g32</name>
</gene>
<comment type="caution">
    <text evidence="1">The sequence shown here is derived from an EMBL/GenBank/DDBJ whole genome shotgun (WGS) entry which is preliminary data.</text>
</comment>
<sequence length="118" mass="13504">MSGYQQLLAVQPSLEKEWYLAIQKKEINLIIKNKISIKNFNINSINEFFIIQENNENNSTIYLNENIEKIIINKDQIENGSIKSLIGLLITLIPDLTEGNNPILYNNKKIKIKLSGDG</sequence>
<accession>A0A397ISC4</accession>